<evidence type="ECO:0000313" key="2">
    <source>
        <dbReference type="EMBL" id="SFM74564.1"/>
    </source>
</evidence>
<dbReference type="OrthoDB" id="1408388at2"/>
<gene>
    <name evidence="2" type="ORF">SAMN05421738_102153</name>
</gene>
<dbReference type="EMBL" id="FOUZ01000002">
    <property type="protein sequence ID" value="SFM74564.1"/>
    <property type="molecule type" value="Genomic_DNA"/>
</dbReference>
<evidence type="ECO:0000256" key="1">
    <source>
        <dbReference type="SAM" id="SignalP"/>
    </source>
</evidence>
<feature type="chain" id="PRO_5011750875" description="DUF4836 family protein" evidence="1">
    <location>
        <begin position="24"/>
        <end position="539"/>
    </location>
</feature>
<dbReference type="STRING" id="684065.SAMN05421738_102153"/>
<keyword evidence="1" id="KW-0732">Signal</keyword>
<proteinExistence type="predicted"/>
<protein>
    <recommendedName>
        <fullName evidence="4">DUF4836 family protein</fullName>
    </recommendedName>
</protein>
<accession>A0A1I4TCV6</accession>
<evidence type="ECO:0000313" key="3">
    <source>
        <dbReference type="Proteomes" id="UP000199149"/>
    </source>
</evidence>
<feature type="signal peptide" evidence="1">
    <location>
        <begin position="1"/>
        <end position="23"/>
    </location>
</feature>
<keyword evidence="3" id="KW-1185">Reference proteome</keyword>
<organism evidence="2 3">
    <name type="scientific">Algoriella xinjiangensis</name>
    <dbReference type="NCBI Taxonomy" id="684065"/>
    <lineage>
        <taxon>Bacteria</taxon>
        <taxon>Pseudomonadati</taxon>
        <taxon>Bacteroidota</taxon>
        <taxon>Flavobacteriia</taxon>
        <taxon>Flavobacteriales</taxon>
        <taxon>Weeksellaceae</taxon>
        <taxon>Algoriella</taxon>
    </lineage>
</organism>
<reference evidence="3" key="1">
    <citation type="submission" date="2016-10" db="EMBL/GenBank/DDBJ databases">
        <authorList>
            <person name="Varghese N."/>
            <person name="Submissions S."/>
        </authorList>
    </citation>
    <scope>NUCLEOTIDE SEQUENCE [LARGE SCALE GENOMIC DNA]</scope>
    <source>
        <strain evidence="3">XJ109</strain>
    </source>
</reference>
<sequence length="539" mass="62983">MKKLFKYYSILIIILLISSCNKNDDYTILIPTDADFVALINPKSIAEKGNFNKLEQYKIYQLAENEIKNQDPILDELLKNIKDNPTSAGVDIISPIYIFGQKLNEKNMVATIANMRDKDQFEKHLTTIYKSIYKKDISFEKVDGFTTISGFNKPFMAWNKSQFIVIASEFGVNEKSIKDYFTKIINDKHSLAKENNSFADFVKNSQDINVWYTGNFLKNFSKKEENAGKNLDFTKSSWVNLISFTSDGINFTQKFHPDAITKVELQKRPMWKSKINTDFFKYFPAQSYLNVGLGIYPTNTRYIFENQNFLTDFLNQYEIDLSKLEDSFEGDALLSVYDFEVGKAFNATDFFGKKDNFIKQVVYPQFVMAGKMKNDLFFNEFVKTHKEKIKFQGNYFMLPISTNMTIYMTYKNNLMYITNNQVMMSRFLNNDVSQTNFVTSEYATNSRNAMFGYVNLNFDQYPEQVQQYIYQQIPFGNTKEMQTILSNFDYIDYRVSDEYTKTGKIHMKNKDKNSLEIILLLLDQAYSLFFSQTQQQNGN</sequence>
<dbReference type="RefSeq" id="WP_092906164.1">
    <property type="nucleotide sequence ID" value="NZ_FOUZ01000002.1"/>
</dbReference>
<dbReference type="InterPro" id="IPR032276">
    <property type="entry name" value="DUF4836"/>
</dbReference>
<dbReference type="Pfam" id="PF16120">
    <property type="entry name" value="DUF4836"/>
    <property type="match status" value="1"/>
</dbReference>
<name>A0A1I4TCV6_9FLAO</name>
<evidence type="ECO:0008006" key="4">
    <source>
        <dbReference type="Google" id="ProtNLM"/>
    </source>
</evidence>
<dbReference type="PROSITE" id="PS51257">
    <property type="entry name" value="PROKAR_LIPOPROTEIN"/>
    <property type="match status" value="1"/>
</dbReference>
<dbReference type="AlphaFoldDB" id="A0A1I4TCV6"/>
<dbReference type="Proteomes" id="UP000199149">
    <property type="component" value="Unassembled WGS sequence"/>
</dbReference>